<dbReference type="GO" id="GO:0005576">
    <property type="term" value="C:extracellular region"/>
    <property type="evidence" value="ECO:0007669"/>
    <property type="project" value="UniProtKB-SubCell"/>
</dbReference>
<dbReference type="SUPFAM" id="SSF57603">
    <property type="entry name" value="FnI-like domain"/>
    <property type="match status" value="1"/>
</dbReference>
<name>A0A0C9SCV5_AMBAM</name>
<proteinExistence type="evidence at transcript level"/>
<dbReference type="InterPro" id="IPR029277">
    <property type="entry name" value="SVWC_dom"/>
</dbReference>
<feature type="signal peptide" evidence="3">
    <location>
        <begin position="1"/>
        <end position="25"/>
    </location>
</feature>
<comment type="subcellular location">
    <subcellularLocation>
        <location evidence="1">Secreted</location>
    </subcellularLocation>
</comment>
<feature type="non-terminal residue" evidence="5">
    <location>
        <position position="1"/>
    </location>
</feature>
<accession>A0A0C9SCV5</accession>
<dbReference type="Pfam" id="PF15430">
    <property type="entry name" value="SVWC"/>
    <property type="match status" value="1"/>
</dbReference>
<evidence type="ECO:0000313" key="5">
    <source>
        <dbReference type="EMBL" id="JAG91662.1"/>
    </source>
</evidence>
<keyword evidence="2" id="KW-0964">Secreted</keyword>
<evidence type="ECO:0000256" key="2">
    <source>
        <dbReference type="ARBA" id="ARBA00022525"/>
    </source>
</evidence>
<feature type="chain" id="PRO_5002219778" evidence="3">
    <location>
        <begin position="26"/>
        <end position="102"/>
    </location>
</feature>
<evidence type="ECO:0000256" key="1">
    <source>
        <dbReference type="ARBA" id="ARBA00004613"/>
    </source>
</evidence>
<protein>
    <submittedName>
        <fullName evidence="5">Putative secreted protein</fullName>
    </submittedName>
</protein>
<dbReference type="EMBL" id="GBZX01001078">
    <property type="protein sequence ID" value="JAG91662.1"/>
    <property type="molecule type" value="mRNA"/>
</dbReference>
<dbReference type="SMART" id="SM01318">
    <property type="entry name" value="SVWC"/>
    <property type="match status" value="1"/>
</dbReference>
<dbReference type="AlphaFoldDB" id="A0A0C9SCV5"/>
<reference evidence="5" key="1">
    <citation type="journal article" date="2015" name="PLoS ONE">
        <title>An Insight into the Sialome of the Lone Star Tick, Amblyomma americanum, with a Glimpse on Its Time Dependent Gene Expression.</title>
        <authorList>
            <person name="Karim S."/>
            <person name="Ribeiro J.M."/>
        </authorList>
    </citation>
    <scope>NUCLEOTIDE SEQUENCE</scope>
    <source>
        <tissue evidence="5">Salivary gland</tissue>
    </source>
</reference>
<organism evidence="5">
    <name type="scientific">Amblyomma americanum</name>
    <name type="common">Lone star tick</name>
    <dbReference type="NCBI Taxonomy" id="6943"/>
    <lineage>
        <taxon>Eukaryota</taxon>
        <taxon>Metazoa</taxon>
        <taxon>Ecdysozoa</taxon>
        <taxon>Arthropoda</taxon>
        <taxon>Chelicerata</taxon>
        <taxon>Arachnida</taxon>
        <taxon>Acari</taxon>
        <taxon>Parasitiformes</taxon>
        <taxon>Ixodida</taxon>
        <taxon>Ixodoidea</taxon>
        <taxon>Ixodidae</taxon>
        <taxon>Amblyomminae</taxon>
        <taxon>Amblyomma</taxon>
    </lineage>
</organism>
<feature type="domain" description="Single" evidence="4">
    <location>
        <begin position="35"/>
        <end position="94"/>
    </location>
</feature>
<keyword evidence="3" id="KW-0732">Signal</keyword>
<evidence type="ECO:0000256" key="3">
    <source>
        <dbReference type="SAM" id="SignalP"/>
    </source>
</evidence>
<sequence length="102" mass="11116">RSVKTAILLAGMCLVLVTAIYEVDAMSLTFEKGGCQFNGHHMPHGGEGFLSGCVYYECDGENHALIFRGCPPTMNTLPHTELGSHSNAYWPNCCSGHEVVRK</sequence>
<evidence type="ECO:0000259" key="4">
    <source>
        <dbReference type="SMART" id="SM01318"/>
    </source>
</evidence>